<dbReference type="AlphaFoldDB" id="A0A0K0EYZ9"/>
<evidence type="ECO:0000259" key="12">
    <source>
        <dbReference type="Pfam" id="PF07727"/>
    </source>
</evidence>
<evidence type="ECO:0000256" key="9">
    <source>
        <dbReference type="ARBA" id="ARBA00023172"/>
    </source>
</evidence>
<dbReference type="GO" id="GO:0016787">
    <property type="term" value="F:hydrolase activity"/>
    <property type="evidence" value="ECO:0007669"/>
    <property type="project" value="UniProtKB-KW"/>
</dbReference>
<dbReference type="Gene3D" id="3.30.420.10">
    <property type="entry name" value="Ribonuclease H-like superfamily/Ribonuclease H"/>
    <property type="match status" value="1"/>
</dbReference>
<dbReference type="PANTHER" id="PTHR42648:SF11">
    <property type="entry name" value="TRANSPOSON TY4-P GAG-POL POLYPROTEIN"/>
    <property type="match status" value="1"/>
</dbReference>
<evidence type="ECO:0000256" key="4">
    <source>
        <dbReference type="ARBA" id="ARBA00022801"/>
    </source>
</evidence>
<dbReference type="InterPro" id="IPR012337">
    <property type="entry name" value="RNaseH-like_sf"/>
</dbReference>
<keyword evidence="8" id="KW-0548">Nucleotidyltransferase</keyword>
<evidence type="ECO:0000256" key="8">
    <source>
        <dbReference type="ARBA" id="ARBA00022932"/>
    </source>
</evidence>
<reference evidence="14" key="2">
    <citation type="submission" date="2015-08" db="UniProtKB">
        <authorList>
            <consortium name="WormBaseParasite"/>
        </authorList>
    </citation>
    <scope>IDENTIFICATION</scope>
</reference>
<organism evidence="13 14">
    <name type="scientific">Strongyloides venezuelensis</name>
    <name type="common">Threadworm</name>
    <dbReference type="NCBI Taxonomy" id="75913"/>
    <lineage>
        <taxon>Eukaryota</taxon>
        <taxon>Metazoa</taxon>
        <taxon>Ecdysozoa</taxon>
        <taxon>Nematoda</taxon>
        <taxon>Chromadorea</taxon>
        <taxon>Rhabditida</taxon>
        <taxon>Tylenchina</taxon>
        <taxon>Panagrolaimomorpha</taxon>
        <taxon>Strongyloidoidea</taxon>
        <taxon>Strongyloididae</taxon>
        <taxon>Strongyloides</taxon>
    </lineage>
</organism>
<dbReference type="GO" id="GO:0006310">
    <property type="term" value="P:DNA recombination"/>
    <property type="evidence" value="ECO:0007669"/>
    <property type="project" value="UniProtKB-KW"/>
</dbReference>
<feature type="compositionally biased region" description="Basic and acidic residues" evidence="11">
    <location>
        <begin position="224"/>
        <end position="235"/>
    </location>
</feature>
<sequence>MVKARRKLWHERLGHCCKEVFTKTIGINYGYEGSCNVCSVSKIKRNNHKLINEGSMKNVGIRKERFWLIAVDSASKLTAVVSLKCKSEAPVAFDKIVKPWEVKTKLKVQRVRCDNAPELKSESMRKILIKRDVILENSAAYNPQQNPCERHNGIIKKFFGLKVDYDKIKSIGSMIIYKSGRTKDDKRLVKTHDLIIHENQDYIDAQNFIKKYAKNEEISDDELVDNKVDRSKEDANSTNQEIVKSSSSTNPKNPKPTIDDYTIAGNLRSKSKEKTMLFYNEMAEHFICLNLNANDAWNIPEWKESITIPEGCCMKLNKVLYELKQAGITFYLTISKYLKSLDFYPTEFDNCLYVKYSDGEKKVKTIILVYVDDCVIASRDKNDIYDIIKNLESRFSIKNLGELGVNSKIFPSKTPMKEDLLDSEDSEFLNEKLHSDYRTITGKLLHISGMTRVNIAYAVQSCSKFTHKPLSEENVDIEIVLSKEEITKENRLQGFSDSSFGEPRPCYGNIIYLFSVPIFWKSKQINYVTTSPYESELVGLFELVKNITWIYKLFNQLSMSPVVVVYTDNLPIMKGLEKDNYSKTKAKHIRISSLWLKEGIDELDIKFLYIPSENM</sequence>
<dbReference type="GO" id="GO:0003964">
    <property type="term" value="F:RNA-directed DNA polymerase activity"/>
    <property type="evidence" value="ECO:0007669"/>
    <property type="project" value="UniProtKB-KW"/>
</dbReference>
<dbReference type="PANTHER" id="PTHR42648">
    <property type="entry name" value="TRANSPOSASE, PUTATIVE-RELATED"/>
    <property type="match status" value="1"/>
</dbReference>
<dbReference type="GO" id="GO:0003887">
    <property type="term" value="F:DNA-directed DNA polymerase activity"/>
    <property type="evidence" value="ECO:0007669"/>
    <property type="project" value="UniProtKB-KW"/>
</dbReference>
<evidence type="ECO:0000256" key="11">
    <source>
        <dbReference type="SAM" id="MobiDB-lite"/>
    </source>
</evidence>
<dbReference type="WBParaSite" id="SVE_0175800.1">
    <property type="protein sequence ID" value="SVE_0175800.1"/>
    <property type="gene ID" value="SVE_0175800"/>
</dbReference>
<evidence type="ECO:0000256" key="3">
    <source>
        <dbReference type="ARBA" id="ARBA00022759"/>
    </source>
</evidence>
<proteinExistence type="predicted"/>
<name>A0A0K0EYZ9_STRVS</name>
<dbReference type="InterPro" id="IPR039537">
    <property type="entry name" value="Retrotran_Ty1/copia-like"/>
</dbReference>
<evidence type="ECO:0000313" key="13">
    <source>
        <dbReference type="Proteomes" id="UP000035680"/>
    </source>
</evidence>
<dbReference type="GO" id="GO:0046872">
    <property type="term" value="F:metal ion binding"/>
    <property type="evidence" value="ECO:0007669"/>
    <property type="project" value="UniProtKB-KW"/>
</dbReference>
<protein>
    <submittedName>
        <fullName evidence="14">Reverse transcriptase Ty1/copia-type domain-containing protein</fullName>
    </submittedName>
</protein>
<keyword evidence="8" id="KW-0808">Transferase</keyword>
<evidence type="ECO:0000313" key="14">
    <source>
        <dbReference type="WBParaSite" id="SVE_0175800.1"/>
    </source>
</evidence>
<evidence type="ECO:0000256" key="2">
    <source>
        <dbReference type="ARBA" id="ARBA00022723"/>
    </source>
</evidence>
<dbReference type="InterPro" id="IPR043502">
    <property type="entry name" value="DNA/RNA_pol_sf"/>
</dbReference>
<keyword evidence="10" id="KW-0511">Multifunctional enzyme</keyword>
<evidence type="ECO:0000256" key="7">
    <source>
        <dbReference type="ARBA" id="ARBA00022918"/>
    </source>
</evidence>
<evidence type="ECO:0000256" key="10">
    <source>
        <dbReference type="ARBA" id="ARBA00023268"/>
    </source>
</evidence>
<keyword evidence="1" id="KW-0540">Nuclease</keyword>
<dbReference type="GO" id="GO:0003676">
    <property type="term" value="F:nucleic acid binding"/>
    <property type="evidence" value="ECO:0007669"/>
    <property type="project" value="InterPro"/>
</dbReference>
<keyword evidence="13" id="KW-1185">Reference proteome</keyword>
<accession>A0A0K0EYZ9</accession>
<evidence type="ECO:0000256" key="5">
    <source>
        <dbReference type="ARBA" id="ARBA00022842"/>
    </source>
</evidence>
<evidence type="ECO:0000256" key="6">
    <source>
        <dbReference type="ARBA" id="ARBA00022908"/>
    </source>
</evidence>
<reference evidence="13" key="1">
    <citation type="submission" date="2014-07" db="EMBL/GenBank/DDBJ databases">
        <authorList>
            <person name="Martin A.A"/>
            <person name="De Silva N."/>
        </authorList>
    </citation>
    <scope>NUCLEOTIDE SEQUENCE</scope>
</reference>
<keyword evidence="2" id="KW-0479">Metal-binding</keyword>
<dbReference type="InterPro" id="IPR036397">
    <property type="entry name" value="RNaseH_sf"/>
</dbReference>
<dbReference type="Pfam" id="PF07727">
    <property type="entry name" value="RVT_2"/>
    <property type="match status" value="1"/>
</dbReference>
<evidence type="ECO:0000256" key="1">
    <source>
        <dbReference type="ARBA" id="ARBA00022722"/>
    </source>
</evidence>
<keyword evidence="3" id="KW-0255">Endonuclease</keyword>
<dbReference type="GO" id="GO:0015074">
    <property type="term" value="P:DNA integration"/>
    <property type="evidence" value="ECO:0007669"/>
    <property type="project" value="UniProtKB-KW"/>
</dbReference>
<dbReference type="InterPro" id="IPR013103">
    <property type="entry name" value="RVT_2"/>
</dbReference>
<feature type="domain" description="Reverse transcriptase Ty1/copia-type" evidence="12">
    <location>
        <begin position="310"/>
        <end position="403"/>
    </location>
</feature>
<feature type="compositionally biased region" description="Low complexity" evidence="11">
    <location>
        <begin position="244"/>
        <end position="256"/>
    </location>
</feature>
<feature type="region of interest" description="Disordered" evidence="11">
    <location>
        <begin position="223"/>
        <end position="259"/>
    </location>
</feature>
<keyword evidence="5" id="KW-0460">Magnesium</keyword>
<dbReference type="STRING" id="75913.A0A0K0EYZ9"/>
<dbReference type="Proteomes" id="UP000035680">
    <property type="component" value="Unassembled WGS sequence"/>
</dbReference>
<dbReference type="GO" id="GO:0004519">
    <property type="term" value="F:endonuclease activity"/>
    <property type="evidence" value="ECO:0007669"/>
    <property type="project" value="UniProtKB-KW"/>
</dbReference>
<dbReference type="GO" id="GO:0042575">
    <property type="term" value="C:DNA polymerase complex"/>
    <property type="evidence" value="ECO:0007669"/>
    <property type="project" value="UniProtKB-ARBA"/>
</dbReference>
<keyword evidence="6" id="KW-0229">DNA integration</keyword>
<keyword evidence="7" id="KW-0695">RNA-directed DNA polymerase</keyword>
<keyword evidence="4" id="KW-0378">Hydrolase</keyword>
<keyword evidence="8" id="KW-0239">DNA-directed DNA polymerase</keyword>
<keyword evidence="9" id="KW-0233">DNA recombination</keyword>
<dbReference type="CDD" id="cd09272">
    <property type="entry name" value="RNase_HI_RT_Ty1"/>
    <property type="match status" value="1"/>
</dbReference>
<dbReference type="SUPFAM" id="SSF56672">
    <property type="entry name" value="DNA/RNA polymerases"/>
    <property type="match status" value="1"/>
</dbReference>
<dbReference type="SUPFAM" id="SSF53098">
    <property type="entry name" value="Ribonuclease H-like"/>
    <property type="match status" value="1"/>
</dbReference>